<evidence type="ECO:0000313" key="8">
    <source>
        <dbReference type="EMBL" id="OBJ43248.1"/>
    </source>
</evidence>
<sequence length="262" mass="26833">MSPALLLALAVLVAPPAGGAGRLGHRKRLVGFGSQGGPRLFWSVAAAVAVVALVLLPMPVLLAGAAVAGTAGVRWRRSRHAAQRAREAQTLQGALGILVGELRAGAHPVAAFEAAAHEVDGPVAVALGEVAARARLGADVSAGLRAVAESSALSAHWHRLAVYWQLALDHGLAIAPLMRAAERDVVARERFSSRIRAGMAGARTTAAVLSGLPVLGIVLGQLIGAHPVRFLLGDGAAVLAVGVVLCCLGLLWSDRIIARAQR</sequence>
<dbReference type="PANTHER" id="PTHR35007">
    <property type="entry name" value="INTEGRAL MEMBRANE PROTEIN-RELATED"/>
    <property type="match status" value="1"/>
</dbReference>
<evidence type="ECO:0000256" key="1">
    <source>
        <dbReference type="ARBA" id="ARBA00004651"/>
    </source>
</evidence>
<evidence type="ECO:0000256" key="4">
    <source>
        <dbReference type="ARBA" id="ARBA00022989"/>
    </source>
</evidence>
<dbReference type="AlphaFoldDB" id="A0A1A3H6J1"/>
<dbReference type="EMBL" id="LZLC01000080">
    <property type="protein sequence ID" value="OBJ43248.1"/>
    <property type="molecule type" value="Genomic_DNA"/>
</dbReference>
<dbReference type="PANTHER" id="PTHR35007:SF4">
    <property type="entry name" value="CONSERVED TRANSMEMBRANE PROTEIN-RELATED"/>
    <property type="match status" value="1"/>
</dbReference>
<feature type="transmembrane region" description="Helical" evidence="6">
    <location>
        <begin position="230"/>
        <end position="252"/>
    </location>
</feature>
<evidence type="ECO:0000256" key="5">
    <source>
        <dbReference type="ARBA" id="ARBA00023136"/>
    </source>
</evidence>
<reference evidence="8 9" key="1">
    <citation type="submission" date="2016-06" db="EMBL/GenBank/DDBJ databases">
        <authorList>
            <person name="Kjaerup R.B."/>
            <person name="Dalgaard T.S."/>
            <person name="Juul-Madsen H.R."/>
        </authorList>
    </citation>
    <scope>NUCLEOTIDE SEQUENCE [LARGE SCALE GENOMIC DNA]</scope>
    <source>
        <strain evidence="8 9">1127319.6</strain>
    </source>
</reference>
<dbReference type="GO" id="GO:0005886">
    <property type="term" value="C:plasma membrane"/>
    <property type="evidence" value="ECO:0007669"/>
    <property type="project" value="UniProtKB-SubCell"/>
</dbReference>
<feature type="transmembrane region" description="Helical" evidence="6">
    <location>
        <begin position="200"/>
        <end position="224"/>
    </location>
</feature>
<accession>A0A1A3H6J1</accession>
<dbReference type="OrthoDB" id="3712305at2"/>
<feature type="domain" description="Type II secretion system protein GspF" evidence="7">
    <location>
        <begin position="98"/>
        <end position="217"/>
    </location>
</feature>
<proteinExistence type="predicted"/>
<dbReference type="InterPro" id="IPR018076">
    <property type="entry name" value="T2SS_GspF_dom"/>
</dbReference>
<comment type="caution">
    <text evidence="8">The sequence shown here is derived from an EMBL/GenBank/DDBJ whole genome shotgun (WGS) entry which is preliminary data.</text>
</comment>
<gene>
    <name evidence="8" type="ORF">A5630_19225</name>
</gene>
<evidence type="ECO:0000256" key="6">
    <source>
        <dbReference type="SAM" id="Phobius"/>
    </source>
</evidence>
<keyword evidence="3 6" id="KW-0812">Transmembrane</keyword>
<evidence type="ECO:0000256" key="2">
    <source>
        <dbReference type="ARBA" id="ARBA00022475"/>
    </source>
</evidence>
<evidence type="ECO:0000256" key="3">
    <source>
        <dbReference type="ARBA" id="ARBA00022692"/>
    </source>
</evidence>
<dbReference type="STRING" id="56689.GCA_001291445_03642"/>
<organism evidence="8 9">
    <name type="scientific">Mycolicibacterium mucogenicum</name>
    <name type="common">Mycobacterium mucogenicum</name>
    <dbReference type="NCBI Taxonomy" id="56689"/>
    <lineage>
        <taxon>Bacteria</taxon>
        <taxon>Bacillati</taxon>
        <taxon>Actinomycetota</taxon>
        <taxon>Actinomycetes</taxon>
        <taxon>Mycobacteriales</taxon>
        <taxon>Mycobacteriaceae</taxon>
        <taxon>Mycolicibacterium</taxon>
    </lineage>
</organism>
<dbReference type="Pfam" id="PF00482">
    <property type="entry name" value="T2SSF"/>
    <property type="match status" value="1"/>
</dbReference>
<keyword evidence="2" id="KW-1003">Cell membrane</keyword>
<keyword evidence="4 6" id="KW-1133">Transmembrane helix</keyword>
<evidence type="ECO:0000259" key="7">
    <source>
        <dbReference type="Pfam" id="PF00482"/>
    </source>
</evidence>
<feature type="transmembrane region" description="Helical" evidence="6">
    <location>
        <begin position="43"/>
        <end position="69"/>
    </location>
</feature>
<keyword evidence="5 6" id="KW-0472">Membrane</keyword>
<dbReference type="RefSeq" id="WP_064980241.1">
    <property type="nucleotide sequence ID" value="NZ_LZLC01000080.1"/>
</dbReference>
<comment type="subcellular location">
    <subcellularLocation>
        <location evidence="1">Cell membrane</location>
        <topology evidence="1">Multi-pass membrane protein</topology>
    </subcellularLocation>
</comment>
<protein>
    <recommendedName>
        <fullName evidence="7">Type II secretion system protein GspF domain-containing protein</fullName>
    </recommendedName>
</protein>
<evidence type="ECO:0000313" key="9">
    <source>
        <dbReference type="Proteomes" id="UP000093898"/>
    </source>
</evidence>
<name>A0A1A3H6J1_MYCMU</name>
<dbReference type="Proteomes" id="UP000093898">
    <property type="component" value="Unassembled WGS sequence"/>
</dbReference>